<feature type="transmembrane region" description="Helical" evidence="1">
    <location>
        <begin position="21"/>
        <end position="38"/>
    </location>
</feature>
<dbReference type="EMBL" id="HBIN01008640">
    <property type="protein sequence ID" value="CAE0436151.1"/>
    <property type="molecule type" value="Transcribed_RNA"/>
</dbReference>
<reference evidence="2" key="1">
    <citation type="submission" date="2021-01" db="EMBL/GenBank/DDBJ databases">
        <authorList>
            <person name="Corre E."/>
            <person name="Pelletier E."/>
            <person name="Niang G."/>
            <person name="Scheremetjew M."/>
            <person name="Finn R."/>
            <person name="Kale V."/>
            <person name="Holt S."/>
            <person name="Cochrane G."/>
            <person name="Meng A."/>
            <person name="Brown T."/>
            <person name="Cohen L."/>
        </authorList>
    </citation>
    <scope>NUCLEOTIDE SEQUENCE</scope>
    <source>
        <strain evidence="2">GSBS06</strain>
    </source>
</reference>
<keyword evidence="1" id="KW-0812">Transmembrane</keyword>
<name>A0A7S3PCR3_9STRA</name>
<gene>
    <name evidence="2" type="ORF">ASTO00021_LOCUS6422</name>
</gene>
<organism evidence="2">
    <name type="scientific">Aplanochytrium stocchinoi</name>
    <dbReference type="NCBI Taxonomy" id="215587"/>
    <lineage>
        <taxon>Eukaryota</taxon>
        <taxon>Sar</taxon>
        <taxon>Stramenopiles</taxon>
        <taxon>Bigyra</taxon>
        <taxon>Labyrinthulomycetes</taxon>
        <taxon>Thraustochytrida</taxon>
        <taxon>Thraustochytriidae</taxon>
        <taxon>Aplanochytrium</taxon>
    </lineage>
</organism>
<evidence type="ECO:0000313" key="2">
    <source>
        <dbReference type="EMBL" id="CAE0436151.1"/>
    </source>
</evidence>
<accession>A0A7S3PCR3</accession>
<keyword evidence="1" id="KW-0472">Membrane</keyword>
<keyword evidence="1" id="KW-1133">Transmembrane helix</keyword>
<evidence type="ECO:0000256" key="1">
    <source>
        <dbReference type="SAM" id="Phobius"/>
    </source>
</evidence>
<protein>
    <submittedName>
        <fullName evidence="2">Uncharacterized protein</fullName>
    </submittedName>
</protein>
<dbReference type="AlphaFoldDB" id="A0A7S3PCR3"/>
<proteinExistence type="predicted"/>
<sequence>MFRELITPRKIRRPMGAHWHFVNFLSTLIGPAMIYIWARNVEKKRNKHYEEKEKERIMKPEILTNSQQNSIESAIEASKVTEAKTESSKLLQLEKRISTLEEKERARDLELMAKRLYQVAVAESSSNSNVLSNQTPSQERRPEWGWSLFSWNSDWYQFWKWR</sequence>